<sequence length="120" mass="12819">MYDAAAAANLLERDRRTGEVGVEEFLQADGSIEVDVGVDEGTAKKKKKKNLRGWESRWLSEHRAKWPAGSIDPTSSSRRTPEEHDSGGGGGGWRDGPAPGPLVGTNTLASTRCRSGDGQL</sequence>
<name>A0A9E7H6T9_9LILI</name>
<accession>A0A9E7H6T9</accession>
<protein>
    <submittedName>
        <fullName evidence="2">Uncharacterized protein</fullName>
    </submittedName>
</protein>
<dbReference type="EMBL" id="CP097510">
    <property type="protein sequence ID" value="URE27930.1"/>
    <property type="molecule type" value="Genomic_DNA"/>
</dbReference>
<evidence type="ECO:0000313" key="2">
    <source>
        <dbReference type="EMBL" id="URE27930.1"/>
    </source>
</evidence>
<evidence type="ECO:0000313" key="3">
    <source>
        <dbReference type="Proteomes" id="UP001055439"/>
    </source>
</evidence>
<feature type="compositionally biased region" description="Polar residues" evidence="1">
    <location>
        <begin position="104"/>
        <end position="113"/>
    </location>
</feature>
<keyword evidence="3" id="KW-1185">Reference proteome</keyword>
<proteinExistence type="predicted"/>
<evidence type="ECO:0000256" key="1">
    <source>
        <dbReference type="SAM" id="MobiDB-lite"/>
    </source>
</evidence>
<reference evidence="2" key="1">
    <citation type="submission" date="2022-05" db="EMBL/GenBank/DDBJ databases">
        <title>The Musa troglodytarum L. genome provides insights into the mechanism of non-climacteric behaviour and enrichment of carotenoids.</title>
        <authorList>
            <person name="Wang J."/>
        </authorList>
    </citation>
    <scope>NUCLEOTIDE SEQUENCE</scope>
    <source>
        <tissue evidence="2">Leaf</tissue>
    </source>
</reference>
<gene>
    <name evidence="2" type="ORF">MUK42_34804</name>
</gene>
<dbReference type="AlphaFoldDB" id="A0A9E7H6T9"/>
<dbReference type="Proteomes" id="UP001055439">
    <property type="component" value="Chromosome 8"/>
</dbReference>
<organism evidence="2 3">
    <name type="scientific">Musa troglodytarum</name>
    <name type="common">fe'i banana</name>
    <dbReference type="NCBI Taxonomy" id="320322"/>
    <lineage>
        <taxon>Eukaryota</taxon>
        <taxon>Viridiplantae</taxon>
        <taxon>Streptophyta</taxon>
        <taxon>Embryophyta</taxon>
        <taxon>Tracheophyta</taxon>
        <taxon>Spermatophyta</taxon>
        <taxon>Magnoliopsida</taxon>
        <taxon>Liliopsida</taxon>
        <taxon>Zingiberales</taxon>
        <taxon>Musaceae</taxon>
        <taxon>Musa</taxon>
    </lineage>
</organism>
<feature type="region of interest" description="Disordered" evidence="1">
    <location>
        <begin position="62"/>
        <end position="120"/>
    </location>
</feature>